<dbReference type="AlphaFoldDB" id="A0A563DV48"/>
<dbReference type="RefSeq" id="WP_146319251.1">
    <property type="nucleotide sequence ID" value="NZ_VCQV01000031.1"/>
</dbReference>
<dbReference type="PROSITE" id="PS00455">
    <property type="entry name" value="AMP_BINDING"/>
    <property type="match status" value="1"/>
</dbReference>
<dbReference type="PANTHER" id="PTHR43767">
    <property type="entry name" value="LONG-CHAIN-FATTY-ACID--COA LIGASE"/>
    <property type="match status" value="1"/>
</dbReference>
<keyword evidence="6" id="KW-1185">Reference proteome</keyword>
<dbReference type="InterPro" id="IPR045851">
    <property type="entry name" value="AMP-bd_C_sf"/>
</dbReference>
<gene>
    <name evidence="5" type="ORF">FGL98_18585</name>
</gene>
<dbReference type="Pfam" id="PF13193">
    <property type="entry name" value="AMP-binding_C"/>
    <property type="match status" value="1"/>
</dbReference>
<keyword evidence="2 5" id="KW-0436">Ligase</keyword>
<organism evidence="5 6">
    <name type="scientific">Leekyejoonella antrihumi</name>
    <dbReference type="NCBI Taxonomy" id="1660198"/>
    <lineage>
        <taxon>Bacteria</taxon>
        <taxon>Bacillati</taxon>
        <taxon>Actinomycetota</taxon>
        <taxon>Actinomycetes</taxon>
        <taxon>Micrococcales</taxon>
        <taxon>Dermacoccaceae</taxon>
        <taxon>Leekyejoonella</taxon>
    </lineage>
</organism>
<dbReference type="PANTHER" id="PTHR43767:SF1">
    <property type="entry name" value="NONRIBOSOMAL PEPTIDE SYNTHASE PES1 (EUROFUNG)-RELATED"/>
    <property type="match status" value="1"/>
</dbReference>
<reference evidence="5 6" key="1">
    <citation type="submission" date="2019-05" db="EMBL/GenBank/DDBJ databases">
        <authorList>
            <person name="Lee S.D."/>
        </authorList>
    </citation>
    <scope>NUCLEOTIDE SEQUENCE [LARGE SCALE GENOMIC DNA]</scope>
    <source>
        <strain evidence="5 6">C5-26</strain>
    </source>
</reference>
<dbReference type="InterPro" id="IPR000873">
    <property type="entry name" value="AMP-dep_synth/lig_dom"/>
</dbReference>
<evidence type="ECO:0000313" key="5">
    <source>
        <dbReference type="EMBL" id="TWP34115.1"/>
    </source>
</evidence>
<dbReference type="OrthoDB" id="9803968at2"/>
<protein>
    <submittedName>
        <fullName evidence="5">Long-chain fatty acid--CoA ligase</fullName>
    </submittedName>
</protein>
<proteinExistence type="inferred from homology"/>
<dbReference type="Gene3D" id="3.30.300.30">
    <property type="match status" value="1"/>
</dbReference>
<comment type="caution">
    <text evidence="5">The sequence shown here is derived from an EMBL/GenBank/DDBJ whole genome shotgun (WGS) entry which is preliminary data.</text>
</comment>
<dbReference type="InterPro" id="IPR042099">
    <property type="entry name" value="ANL_N_sf"/>
</dbReference>
<comment type="similarity">
    <text evidence="1">Belongs to the ATP-dependent AMP-binding enzyme family.</text>
</comment>
<name>A0A563DV48_9MICO</name>
<accession>A0A563DV48</accession>
<dbReference type="SUPFAM" id="SSF56801">
    <property type="entry name" value="Acetyl-CoA synthetase-like"/>
    <property type="match status" value="1"/>
</dbReference>
<dbReference type="EMBL" id="VCQV01000031">
    <property type="protein sequence ID" value="TWP34115.1"/>
    <property type="molecule type" value="Genomic_DNA"/>
</dbReference>
<feature type="domain" description="AMP-dependent synthetase/ligase" evidence="3">
    <location>
        <begin position="9"/>
        <end position="369"/>
    </location>
</feature>
<reference evidence="5 6" key="2">
    <citation type="submission" date="2019-08" db="EMBL/GenBank/DDBJ databases">
        <title>Jejuicoccus antrihumi gen. nov., sp. nov., a new member of the family Dermacoccaceae isolated from a cave.</title>
        <authorList>
            <person name="Schumann P."/>
            <person name="Kim I.S."/>
        </authorList>
    </citation>
    <scope>NUCLEOTIDE SEQUENCE [LARGE SCALE GENOMIC DNA]</scope>
    <source>
        <strain evidence="5 6">C5-26</strain>
    </source>
</reference>
<dbReference type="GO" id="GO:0016878">
    <property type="term" value="F:acid-thiol ligase activity"/>
    <property type="evidence" value="ECO:0007669"/>
    <property type="project" value="UniProtKB-ARBA"/>
</dbReference>
<evidence type="ECO:0000256" key="2">
    <source>
        <dbReference type="ARBA" id="ARBA00022598"/>
    </source>
</evidence>
<dbReference type="Pfam" id="PF00501">
    <property type="entry name" value="AMP-binding"/>
    <property type="match status" value="1"/>
</dbReference>
<evidence type="ECO:0000259" key="4">
    <source>
        <dbReference type="Pfam" id="PF13193"/>
    </source>
</evidence>
<evidence type="ECO:0000313" key="6">
    <source>
        <dbReference type="Proteomes" id="UP000320244"/>
    </source>
</evidence>
<dbReference type="FunFam" id="3.30.300.30:FF:000008">
    <property type="entry name" value="2,3-dihydroxybenzoate-AMP ligase"/>
    <property type="match status" value="1"/>
</dbReference>
<evidence type="ECO:0000256" key="1">
    <source>
        <dbReference type="ARBA" id="ARBA00006432"/>
    </source>
</evidence>
<sequence length="505" mass="53817">MPTIPSTLRATARRVPETVAIKFGDYSCTYAELDAEVDRTAHALSDLGLCRGDRFALMATNSDRYVVAFYAALRVGAVVVPVNPGSAAPELQYLLSDSGAKILAYDLAVAGTVDAARSGFPESLGDIVALTEGSDDLALTSLAAKSATGEFEDVPTEEDNSLILYTSGTTGKPKGALFDHHRTIWVAVGCALNTGQKVGDRFLHVAPLYHAAELCIMLVPGTMVGATHVIMAAFDPVPVLDCLESEQITMMFGVPTMFQFLLRVGLLDRDLTSLRTAMFGAAPMPASAVVALTEALPNVDLMQLCGQTEGGPGGIYASVDQVRARPDASGRQATMFAEVRVVDPVGNDVANGEVGEMLLRGEGVMKGYWNKPEETAATIRDGWLHTGDLTKVDADGYMTLVDRLKDLIITGGRNVYSVEVESVIAAHPDVVDVAVIAKPHELYGESIVAVITLRDGGSMTLAQLQEFCSDKLSHYKIPHDMVLGAIPRNPSGKILKHKVRSGLLV</sequence>
<dbReference type="InterPro" id="IPR020845">
    <property type="entry name" value="AMP-binding_CS"/>
</dbReference>
<evidence type="ECO:0000259" key="3">
    <source>
        <dbReference type="Pfam" id="PF00501"/>
    </source>
</evidence>
<dbReference type="Proteomes" id="UP000320244">
    <property type="component" value="Unassembled WGS sequence"/>
</dbReference>
<dbReference type="InterPro" id="IPR050237">
    <property type="entry name" value="ATP-dep_AMP-bd_enzyme"/>
</dbReference>
<dbReference type="Gene3D" id="3.40.50.12780">
    <property type="entry name" value="N-terminal domain of ligase-like"/>
    <property type="match status" value="1"/>
</dbReference>
<dbReference type="InterPro" id="IPR025110">
    <property type="entry name" value="AMP-bd_C"/>
</dbReference>
<feature type="domain" description="AMP-binding enzyme C-terminal" evidence="4">
    <location>
        <begin position="419"/>
        <end position="493"/>
    </location>
</feature>